<keyword evidence="2" id="KW-0238">DNA-binding</keyword>
<reference evidence="5 6" key="1">
    <citation type="journal article" date="2010" name="Plant Cell">
        <title>The Chlorella variabilis NC64A genome reveals adaptation to photosymbiosis, coevolution with viruses, and cryptic sex.</title>
        <authorList>
            <person name="Blanc G."/>
            <person name="Duncan G."/>
            <person name="Agarkova I."/>
            <person name="Borodovsky M."/>
            <person name="Gurnon J."/>
            <person name="Kuo A."/>
            <person name="Lindquist E."/>
            <person name="Lucas S."/>
            <person name="Pangilinan J."/>
            <person name="Polle J."/>
            <person name="Salamov A."/>
            <person name="Terry A."/>
            <person name="Yamada T."/>
            <person name="Dunigan D.D."/>
            <person name="Grigoriev I.V."/>
            <person name="Claverie J.M."/>
            <person name="Van Etten J.L."/>
        </authorList>
    </citation>
    <scope>NUCLEOTIDE SEQUENCE [LARGE SCALE GENOMIC DNA]</scope>
    <source>
        <strain evidence="5 6">NC64A</strain>
    </source>
</reference>
<dbReference type="SUPFAM" id="SSF101936">
    <property type="entry name" value="DNA-binding pseudobarrel domain"/>
    <property type="match status" value="1"/>
</dbReference>
<keyword evidence="4" id="KW-0539">Nucleus</keyword>
<dbReference type="Proteomes" id="UP000008141">
    <property type="component" value="Unassembled WGS sequence"/>
</dbReference>
<dbReference type="STRING" id="554065.E1ZMV1"/>
<protein>
    <submittedName>
        <fullName evidence="5">Uncharacterized protein</fullName>
    </submittedName>
</protein>
<dbReference type="PANTHER" id="PTHR31140:SF139">
    <property type="entry name" value="B3 DOMAIN-CONTAINING PROTEIN OS02G0455900-RELATED"/>
    <property type="match status" value="1"/>
</dbReference>
<evidence type="ECO:0000256" key="1">
    <source>
        <dbReference type="ARBA" id="ARBA00023015"/>
    </source>
</evidence>
<dbReference type="InterPro" id="IPR003340">
    <property type="entry name" value="B3_DNA-bd"/>
</dbReference>
<dbReference type="EMBL" id="GL433854">
    <property type="protein sequence ID" value="EFN52754.1"/>
    <property type="molecule type" value="Genomic_DNA"/>
</dbReference>
<accession>E1ZMV1</accession>
<dbReference type="GeneID" id="17352251"/>
<evidence type="ECO:0000313" key="6">
    <source>
        <dbReference type="Proteomes" id="UP000008141"/>
    </source>
</evidence>
<dbReference type="OrthoDB" id="757982at2759"/>
<gene>
    <name evidence="5" type="ORF">CHLNCDRAFT_138351</name>
</gene>
<dbReference type="Gene3D" id="2.40.330.10">
    <property type="entry name" value="DNA-binding pseudobarrel domain"/>
    <property type="match status" value="1"/>
</dbReference>
<keyword evidence="3" id="KW-0804">Transcription</keyword>
<organism evidence="6">
    <name type="scientific">Chlorella variabilis</name>
    <name type="common">Green alga</name>
    <dbReference type="NCBI Taxonomy" id="554065"/>
    <lineage>
        <taxon>Eukaryota</taxon>
        <taxon>Viridiplantae</taxon>
        <taxon>Chlorophyta</taxon>
        <taxon>core chlorophytes</taxon>
        <taxon>Trebouxiophyceae</taxon>
        <taxon>Chlorellales</taxon>
        <taxon>Chlorellaceae</taxon>
        <taxon>Chlorella clade</taxon>
        <taxon>Chlorella</taxon>
    </lineage>
</organism>
<dbReference type="KEGG" id="cvr:CHLNCDRAFT_138351"/>
<keyword evidence="6" id="KW-1185">Reference proteome</keyword>
<evidence type="ECO:0000256" key="3">
    <source>
        <dbReference type="ARBA" id="ARBA00023163"/>
    </source>
</evidence>
<dbReference type="InterPro" id="IPR044800">
    <property type="entry name" value="LEC2-like"/>
</dbReference>
<dbReference type="InterPro" id="IPR015300">
    <property type="entry name" value="DNA-bd_pseudobarrel_sf"/>
</dbReference>
<evidence type="ECO:0000313" key="5">
    <source>
        <dbReference type="EMBL" id="EFN52754.1"/>
    </source>
</evidence>
<dbReference type="PANTHER" id="PTHR31140">
    <property type="entry name" value="B3 DOMAIN-CONTAINING TRANSCRIPTION FACTOR ABI3"/>
    <property type="match status" value="1"/>
</dbReference>
<keyword evidence="1" id="KW-0805">Transcription regulation</keyword>
<dbReference type="InParanoid" id="E1ZMV1"/>
<dbReference type="AlphaFoldDB" id="E1ZMV1"/>
<sequence length="151" mass="16565">MPPTRDEVDAQLEELGARRLFEKVLSATDVRGGAVPGDRVVMPKRNTETHLPELESQAGVVLDVEDLEGQRYRLRLTYWTNSPSSGRMYILEGTSQLLQHYRLRTGDALVVARTGDGGLLMAGQRKQASRAGATCSRADCINKLGLALTLL</sequence>
<dbReference type="RefSeq" id="XP_005844856.1">
    <property type="nucleotide sequence ID" value="XM_005844794.1"/>
</dbReference>
<evidence type="ECO:0000256" key="4">
    <source>
        <dbReference type="ARBA" id="ARBA00023242"/>
    </source>
</evidence>
<name>E1ZMV1_CHLVA</name>
<dbReference type="GO" id="GO:0003700">
    <property type="term" value="F:DNA-binding transcription factor activity"/>
    <property type="evidence" value="ECO:0007669"/>
    <property type="project" value="InterPro"/>
</dbReference>
<dbReference type="GO" id="GO:0003677">
    <property type="term" value="F:DNA binding"/>
    <property type="evidence" value="ECO:0007669"/>
    <property type="project" value="UniProtKB-KW"/>
</dbReference>
<evidence type="ECO:0000256" key="2">
    <source>
        <dbReference type="ARBA" id="ARBA00023125"/>
    </source>
</evidence>
<proteinExistence type="predicted"/>
<dbReference type="CDD" id="cd10017">
    <property type="entry name" value="B3_DNA"/>
    <property type="match status" value="1"/>
</dbReference>